<feature type="transmembrane region" description="Helical" evidence="8">
    <location>
        <begin position="223"/>
        <end position="243"/>
    </location>
</feature>
<keyword evidence="6 8" id="KW-0472">Membrane</keyword>
<dbReference type="Gene3D" id="1.20.1640.10">
    <property type="entry name" value="Multidrug efflux transporter AcrB transmembrane domain"/>
    <property type="match status" value="2"/>
</dbReference>
<dbReference type="EMBL" id="CP047121">
    <property type="protein sequence ID" value="QHB52959.1"/>
    <property type="molecule type" value="Genomic_DNA"/>
</dbReference>
<evidence type="ECO:0000256" key="2">
    <source>
        <dbReference type="ARBA" id="ARBA00010157"/>
    </source>
</evidence>
<evidence type="ECO:0000259" key="9">
    <source>
        <dbReference type="Pfam" id="PF03176"/>
    </source>
</evidence>
<proteinExistence type="inferred from homology"/>
<evidence type="ECO:0000256" key="7">
    <source>
        <dbReference type="SAM" id="MobiDB-lite"/>
    </source>
</evidence>
<feature type="transmembrane region" description="Helical" evidence="8">
    <location>
        <begin position="250"/>
        <end position="272"/>
    </location>
</feature>
<feature type="region of interest" description="Disordered" evidence="7">
    <location>
        <begin position="126"/>
        <end position="165"/>
    </location>
</feature>
<evidence type="ECO:0000256" key="3">
    <source>
        <dbReference type="ARBA" id="ARBA00022475"/>
    </source>
</evidence>
<feature type="transmembrane region" description="Helical" evidence="8">
    <location>
        <begin position="408"/>
        <end position="428"/>
    </location>
</feature>
<feature type="transmembrane region" description="Helical" evidence="8">
    <location>
        <begin position="906"/>
        <end position="925"/>
    </location>
</feature>
<keyword evidence="5 8" id="KW-1133">Transmembrane helix</keyword>
<dbReference type="PANTHER" id="PTHR33406:SF6">
    <property type="entry name" value="MEMBRANE PROTEIN YDGH-RELATED"/>
    <property type="match status" value="1"/>
</dbReference>
<dbReference type="Pfam" id="PF03176">
    <property type="entry name" value="MMPL"/>
    <property type="match status" value="2"/>
</dbReference>
<keyword evidence="3" id="KW-1003">Cell membrane</keyword>
<dbReference type="InterPro" id="IPR050545">
    <property type="entry name" value="Mycobact_MmpL"/>
</dbReference>
<feature type="domain" description="Membrane transport protein MMPL" evidence="9">
    <location>
        <begin position="51"/>
        <end position="410"/>
    </location>
</feature>
<evidence type="ECO:0000313" key="11">
    <source>
        <dbReference type="Proteomes" id="UP000465035"/>
    </source>
</evidence>
<accession>A0A6P1E8L8</accession>
<gene>
    <name evidence="10" type="ORF">GQR93_12545</name>
</gene>
<feature type="transmembrane region" description="Helical" evidence="8">
    <location>
        <begin position="330"/>
        <end position="349"/>
    </location>
</feature>
<reference evidence="10 11" key="1">
    <citation type="submission" date="2019-12" db="EMBL/GenBank/DDBJ databases">
        <title>Lactobacillus hilgardii FLUB.</title>
        <authorList>
            <person name="Gustaw K."/>
        </authorList>
    </citation>
    <scope>NUCLEOTIDE SEQUENCE [LARGE SCALE GENOMIC DNA]</scope>
    <source>
        <strain evidence="10 11">FLUB</strain>
    </source>
</reference>
<protein>
    <submittedName>
        <fullName evidence="10">MMPL family transporter</fullName>
    </submittedName>
</protein>
<name>A0A6P1E8L8_LENHI</name>
<feature type="transmembrane region" description="Helical" evidence="8">
    <location>
        <begin position="355"/>
        <end position="379"/>
    </location>
</feature>
<dbReference type="SUPFAM" id="SSF82866">
    <property type="entry name" value="Multidrug efflux transporter AcrB transmembrane domain"/>
    <property type="match status" value="2"/>
</dbReference>
<dbReference type="GO" id="GO:0005886">
    <property type="term" value="C:plasma membrane"/>
    <property type="evidence" value="ECO:0007669"/>
    <property type="project" value="UniProtKB-SubCell"/>
</dbReference>
<dbReference type="InterPro" id="IPR004869">
    <property type="entry name" value="MMPL_dom"/>
</dbReference>
<feature type="transmembrane region" description="Helical" evidence="8">
    <location>
        <begin position="18"/>
        <end position="36"/>
    </location>
</feature>
<organism evidence="10 11">
    <name type="scientific">Lentilactobacillus hilgardii</name>
    <name type="common">Lactobacillus hilgardii</name>
    <dbReference type="NCBI Taxonomy" id="1588"/>
    <lineage>
        <taxon>Bacteria</taxon>
        <taxon>Bacillati</taxon>
        <taxon>Bacillota</taxon>
        <taxon>Bacilli</taxon>
        <taxon>Lactobacillales</taxon>
        <taxon>Lactobacillaceae</taxon>
        <taxon>Lentilactobacillus</taxon>
    </lineage>
</organism>
<evidence type="ECO:0000256" key="5">
    <source>
        <dbReference type="ARBA" id="ARBA00022989"/>
    </source>
</evidence>
<dbReference type="AlphaFoldDB" id="A0A6P1E8L8"/>
<evidence type="ECO:0000256" key="6">
    <source>
        <dbReference type="ARBA" id="ARBA00023136"/>
    </source>
</evidence>
<evidence type="ECO:0000256" key="1">
    <source>
        <dbReference type="ARBA" id="ARBA00004651"/>
    </source>
</evidence>
<feature type="transmembrane region" description="Helical" evidence="8">
    <location>
        <begin position="804"/>
        <end position="824"/>
    </location>
</feature>
<feature type="domain" description="Membrane transport protein MMPL" evidence="9">
    <location>
        <begin position="621"/>
        <end position="935"/>
    </location>
</feature>
<feature type="transmembrane region" description="Helical" evidence="8">
    <location>
        <begin position="879"/>
        <end position="900"/>
    </location>
</feature>
<sequence length="958" mass="105041">MNIWEDKEKNMNKFFKKYIGVIIAWVVVAIAAIFMMPNSFNLVASHGQTSLPKSAQSQVANTLKNNWGPKLSHTRQVLVVFSNGKAKLNDIQRNQINTTLTTLENKKDQFDIKNIVKPSVDSAAAVSQPSNAQSTAAAPSSSQSSAASSGSDAMLNNDPSVSAELNSKDGTTMIAQLNVGKRDLTVRQMDTKLKAAVRTASVKTYITSPDSLINDTQHATEAGLGKTEIIAIVIILLVLILLFRSLLIPLVSLISTGIAYIISLAIVLNLVSRYHFPFSNFTQISMLILLLGLGTDFSILLINEFKKQLRAGKDQLEATLAARRNAGKTILISSLTLIVLFSLLGFANYSLYESLVGVAIGILVLLLVLMSFTPFFLFFMGETIFWPSSNLEAHNYSRSWGFLSTKSAAHPLIALIIALIVATPFVFLNQKHLNHNDAAEITLKYPSKKGYQIVNQHYANGMNAPVSIYIKSDHSLRDQTDLQQIETITRPLRDQKGIHSVNSATEPHGQPLKQLYVNQQLNTLTGDNDAVSSGMSDTSKKLKSTSIQTDGLDSVTGDAQSITSMVSTIQNEFNNSGVFATPAQMVDELQQKLRSEHRRRLTSMQRTVVTEALSRALNDQQQQTQMNSALSGIGLKTDSINSSTNSFKSELQNVQNQVRGYASTLDNLNNSLTNSNNFLKALAKSSVGNTIYIPDNVINADYFKTLIGEYLSTNEKTTRLDVVLNATPGSKKSIELVQDLENQVNYDLRGTQLKGATVAVGGYNSMVVDNQQAARTSFKRVAILLSIAAALILMIVAGSILQPVYLVGSLGITYLMSLGFTKWFSAQFLGQKWLTANMPFLTFMMLLAFGVDYSIYLLMKYKQTDGKGKSAERMINASILIGTVVIFAIVVISVIFASLMSSGVLTLIQVAIAVIFGLIIFGIVVPSIMPGLMRLTYEGFNFKQLRFRHRRTDSKSEK</sequence>
<keyword evidence="4 8" id="KW-0812">Transmembrane</keyword>
<comment type="similarity">
    <text evidence="2">Belongs to the resistance-nodulation-cell division (RND) (TC 2.A.6) family. MmpL subfamily.</text>
</comment>
<evidence type="ECO:0000256" key="4">
    <source>
        <dbReference type="ARBA" id="ARBA00022692"/>
    </source>
</evidence>
<feature type="transmembrane region" description="Helical" evidence="8">
    <location>
        <begin position="284"/>
        <end position="303"/>
    </location>
</feature>
<evidence type="ECO:0000313" key="10">
    <source>
        <dbReference type="EMBL" id="QHB52959.1"/>
    </source>
</evidence>
<feature type="transmembrane region" description="Helical" evidence="8">
    <location>
        <begin position="836"/>
        <end position="858"/>
    </location>
</feature>
<dbReference type="PANTHER" id="PTHR33406">
    <property type="entry name" value="MEMBRANE PROTEIN MJ1562-RELATED"/>
    <property type="match status" value="1"/>
</dbReference>
<feature type="transmembrane region" description="Helical" evidence="8">
    <location>
        <begin position="781"/>
        <end position="797"/>
    </location>
</feature>
<feature type="compositionally biased region" description="Low complexity" evidence="7">
    <location>
        <begin position="127"/>
        <end position="153"/>
    </location>
</feature>
<evidence type="ECO:0000256" key="8">
    <source>
        <dbReference type="SAM" id="Phobius"/>
    </source>
</evidence>
<comment type="subcellular location">
    <subcellularLocation>
        <location evidence="1">Cell membrane</location>
        <topology evidence="1">Multi-pass membrane protein</topology>
    </subcellularLocation>
</comment>
<dbReference type="Proteomes" id="UP000465035">
    <property type="component" value="Chromosome"/>
</dbReference>